<evidence type="ECO:0000313" key="2">
    <source>
        <dbReference type="Proteomes" id="UP001597120"/>
    </source>
</evidence>
<keyword evidence="2" id="KW-1185">Reference proteome</keyword>
<protein>
    <submittedName>
        <fullName evidence="1">Uncharacterized protein</fullName>
    </submittedName>
</protein>
<organism evidence="1 2">
    <name type="scientific">Paenibacillus residui</name>
    <dbReference type="NCBI Taxonomy" id="629724"/>
    <lineage>
        <taxon>Bacteria</taxon>
        <taxon>Bacillati</taxon>
        <taxon>Bacillota</taxon>
        <taxon>Bacilli</taxon>
        <taxon>Bacillales</taxon>
        <taxon>Paenibacillaceae</taxon>
        <taxon>Paenibacillus</taxon>
    </lineage>
</organism>
<reference evidence="2" key="1">
    <citation type="journal article" date="2019" name="Int. J. Syst. Evol. Microbiol.">
        <title>The Global Catalogue of Microorganisms (GCM) 10K type strain sequencing project: providing services to taxonomists for standard genome sequencing and annotation.</title>
        <authorList>
            <consortium name="The Broad Institute Genomics Platform"/>
            <consortium name="The Broad Institute Genome Sequencing Center for Infectious Disease"/>
            <person name="Wu L."/>
            <person name="Ma J."/>
        </authorList>
    </citation>
    <scope>NUCLEOTIDE SEQUENCE [LARGE SCALE GENOMIC DNA]</scope>
    <source>
        <strain evidence="2">CCUG 57263</strain>
    </source>
</reference>
<dbReference type="EMBL" id="JBHTIU010000011">
    <property type="protein sequence ID" value="MFD0868297.1"/>
    <property type="molecule type" value="Genomic_DNA"/>
</dbReference>
<comment type="caution">
    <text evidence="1">The sequence shown here is derived from an EMBL/GenBank/DDBJ whole genome shotgun (WGS) entry which is preliminary data.</text>
</comment>
<sequence>MDTHDNSFNDSLEYVHHELQRLQTIAGTLSTIETRHFKDLTNFGDDRLNQIAIEEQNAARQLGEVKQICLSLAQRVEELKNGMQQ</sequence>
<name>A0ABW3D4F9_9BACL</name>
<dbReference type="Proteomes" id="UP001597120">
    <property type="component" value="Unassembled WGS sequence"/>
</dbReference>
<dbReference type="RefSeq" id="WP_379286224.1">
    <property type="nucleotide sequence ID" value="NZ_JBHTIU010000011.1"/>
</dbReference>
<accession>A0ABW3D4F9</accession>
<evidence type="ECO:0000313" key="1">
    <source>
        <dbReference type="EMBL" id="MFD0868297.1"/>
    </source>
</evidence>
<proteinExistence type="predicted"/>
<gene>
    <name evidence="1" type="ORF">ACFQ03_03985</name>
</gene>